<keyword evidence="7 8" id="KW-0472">Membrane</keyword>
<accession>A0ABD5UW37</accession>
<comment type="similarity">
    <text evidence="2">Belongs to the AzlC family.</text>
</comment>
<feature type="transmembrane region" description="Helical" evidence="8">
    <location>
        <begin position="66"/>
        <end position="88"/>
    </location>
</feature>
<dbReference type="AlphaFoldDB" id="A0ABD5UW37"/>
<dbReference type="Proteomes" id="UP001596296">
    <property type="component" value="Unassembled WGS sequence"/>
</dbReference>
<evidence type="ECO:0000256" key="3">
    <source>
        <dbReference type="ARBA" id="ARBA00022448"/>
    </source>
</evidence>
<dbReference type="GO" id="GO:0005886">
    <property type="term" value="C:plasma membrane"/>
    <property type="evidence" value="ECO:0007669"/>
    <property type="project" value="UniProtKB-SubCell"/>
</dbReference>
<comment type="subcellular location">
    <subcellularLocation>
        <location evidence="1">Cell membrane</location>
        <topology evidence="1">Multi-pass membrane protein</topology>
    </subcellularLocation>
</comment>
<dbReference type="PANTHER" id="PTHR34979">
    <property type="entry name" value="INNER MEMBRANE PROTEIN YGAZ"/>
    <property type="match status" value="1"/>
</dbReference>
<evidence type="ECO:0000256" key="2">
    <source>
        <dbReference type="ARBA" id="ARBA00010735"/>
    </source>
</evidence>
<keyword evidence="4" id="KW-1003">Cell membrane</keyword>
<evidence type="ECO:0000313" key="9">
    <source>
        <dbReference type="EMBL" id="MFC6892665.1"/>
    </source>
</evidence>
<keyword evidence="3" id="KW-0813">Transport</keyword>
<sequence length="225" mass="23159">MNADLRSGVRDCLPLLLGVVPFAMVTGIAAIDAGLTPVQAVGMSAVVYAGASQIAAVDLLGETAPLAVVVFTAVVINLRLLMYSASIAPHLADYSRRTRAALAYLLTDQAYALSLTKQETGEVDDIRSYYLGVALTLWITWIVCTALGVVVGTSVPQEWGLSFAVPLVFLAILVPVMTDRPRIVAALVGGAVAVLAAGAPFNLSLPIGAVAGVAAGLVSEAVGNR</sequence>
<organism evidence="9 10">
    <name type="scientific">Halopenitus salinus</name>
    <dbReference type="NCBI Taxonomy" id="1198295"/>
    <lineage>
        <taxon>Archaea</taxon>
        <taxon>Methanobacteriati</taxon>
        <taxon>Methanobacteriota</taxon>
        <taxon>Stenosarchaea group</taxon>
        <taxon>Halobacteria</taxon>
        <taxon>Halobacteriales</taxon>
        <taxon>Haloferacaceae</taxon>
        <taxon>Halopenitus</taxon>
    </lineage>
</organism>
<evidence type="ECO:0000256" key="6">
    <source>
        <dbReference type="ARBA" id="ARBA00022989"/>
    </source>
</evidence>
<proteinExistence type="inferred from homology"/>
<name>A0ABD5UW37_9EURY</name>
<dbReference type="EMBL" id="JBHSXL010000008">
    <property type="protein sequence ID" value="MFC6892665.1"/>
    <property type="molecule type" value="Genomic_DNA"/>
</dbReference>
<feature type="transmembrane region" description="Helical" evidence="8">
    <location>
        <begin position="12"/>
        <end position="31"/>
    </location>
</feature>
<keyword evidence="10" id="KW-1185">Reference proteome</keyword>
<dbReference type="InterPro" id="IPR011606">
    <property type="entry name" value="Brnchd-chn_aa_trnsp_permease"/>
</dbReference>
<evidence type="ECO:0000256" key="7">
    <source>
        <dbReference type="ARBA" id="ARBA00023136"/>
    </source>
</evidence>
<gene>
    <name evidence="9" type="ORF">ACFQE9_08615</name>
</gene>
<feature type="transmembrane region" description="Helical" evidence="8">
    <location>
        <begin position="159"/>
        <end position="176"/>
    </location>
</feature>
<dbReference type="RefSeq" id="WP_379743288.1">
    <property type="nucleotide sequence ID" value="NZ_JBHSVN010000001.1"/>
</dbReference>
<feature type="transmembrane region" description="Helical" evidence="8">
    <location>
        <begin position="183"/>
        <end position="201"/>
    </location>
</feature>
<evidence type="ECO:0000256" key="4">
    <source>
        <dbReference type="ARBA" id="ARBA00022475"/>
    </source>
</evidence>
<keyword evidence="5 8" id="KW-0812">Transmembrane</keyword>
<evidence type="ECO:0000256" key="5">
    <source>
        <dbReference type="ARBA" id="ARBA00022692"/>
    </source>
</evidence>
<reference evidence="9 10" key="1">
    <citation type="journal article" date="2019" name="Int. J. Syst. Evol. Microbiol.">
        <title>The Global Catalogue of Microorganisms (GCM) 10K type strain sequencing project: providing services to taxonomists for standard genome sequencing and annotation.</title>
        <authorList>
            <consortium name="The Broad Institute Genomics Platform"/>
            <consortium name="The Broad Institute Genome Sequencing Center for Infectious Disease"/>
            <person name="Wu L."/>
            <person name="Ma J."/>
        </authorList>
    </citation>
    <scope>NUCLEOTIDE SEQUENCE [LARGE SCALE GENOMIC DNA]</scope>
    <source>
        <strain evidence="9 10">SKJ47</strain>
    </source>
</reference>
<dbReference type="Pfam" id="PF03591">
    <property type="entry name" value="AzlC"/>
    <property type="match status" value="1"/>
</dbReference>
<evidence type="ECO:0000256" key="1">
    <source>
        <dbReference type="ARBA" id="ARBA00004651"/>
    </source>
</evidence>
<evidence type="ECO:0000256" key="8">
    <source>
        <dbReference type="SAM" id="Phobius"/>
    </source>
</evidence>
<evidence type="ECO:0000313" key="10">
    <source>
        <dbReference type="Proteomes" id="UP001596296"/>
    </source>
</evidence>
<dbReference type="PANTHER" id="PTHR34979:SF1">
    <property type="entry name" value="INNER MEMBRANE PROTEIN YGAZ"/>
    <property type="match status" value="1"/>
</dbReference>
<protein>
    <submittedName>
        <fullName evidence="9">AzlC family ABC transporter permease</fullName>
    </submittedName>
</protein>
<keyword evidence="6 8" id="KW-1133">Transmembrane helix</keyword>
<feature type="transmembrane region" description="Helical" evidence="8">
    <location>
        <begin position="129"/>
        <end position="153"/>
    </location>
</feature>
<comment type="caution">
    <text evidence="9">The sequence shown here is derived from an EMBL/GenBank/DDBJ whole genome shotgun (WGS) entry which is preliminary data.</text>
</comment>